<protein>
    <submittedName>
        <fullName evidence="1">Conserved lipothrixviral protein</fullName>
    </submittedName>
</protein>
<dbReference type="Proteomes" id="UP000223173">
    <property type="component" value="Segment"/>
</dbReference>
<reference evidence="1" key="2">
    <citation type="submission" date="2016-06" db="EMBL/GenBank/DDBJ databases">
        <authorList>
            <person name="Kjaerup R.B."/>
            <person name="Dalgaard T.S."/>
            <person name="Juul-Madsen H.R."/>
        </authorList>
    </citation>
    <scope>NUCLEOTIDE SEQUENCE</scope>
</reference>
<organism evidence="1">
    <name type="scientific">Sulfolobus islandicus filamentous virus 2</name>
    <dbReference type="NCBI Taxonomy" id="1902331"/>
    <lineage>
        <taxon>Viruses</taxon>
        <taxon>Adnaviria</taxon>
        <taxon>Zilligvirae</taxon>
        <taxon>Taleaviricota</taxon>
        <taxon>Tokiviricetes</taxon>
        <taxon>Ligamenvirales</taxon>
        <taxon>Lipothrixviridae</taxon>
        <taxon>Betalipothrixvirus</taxon>
        <taxon>Betalipothrixvirus hveragerdiense</taxon>
        <taxon>Sulfolobus islandicus filamentous virus</taxon>
    </lineage>
</organism>
<gene>
    <name evidence="1" type="primary">SIFV2_gp02</name>
</gene>
<proteinExistence type="predicted"/>
<evidence type="ECO:0000313" key="1">
    <source>
        <dbReference type="EMBL" id="AOS58357.1"/>
    </source>
</evidence>
<reference evidence="1" key="1">
    <citation type="journal article" date="2014" name="Mol. Microbiol.">
        <title>Inter-viral conflicts that exploit host CRISPR immune systems of Sulfolobus.</title>
        <authorList>
            <person name="Erdmann S."/>
            <person name="Le Moine Bauer S."/>
            <person name="Garrett R.A."/>
        </authorList>
    </citation>
    <scope>NUCLEOTIDE SEQUENCE [LARGE SCALE GENOMIC DNA]</scope>
</reference>
<accession>A0A1D8BJ58</accession>
<dbReference type="EMBL" id="KX467643">
    <property type="protein sequence ID" value="AOS58357.1"/>
    <property type="molecule type" value="Genomic_DNA"/>
</dbReference>
<name>A0A1D8BJ58_SIFV</name>
<sequence>MGGVKHLNEHEEVLLLNELIKRGFKIYIKLKIGKKEVTKFATTNGLVITRTNDGMEVFDAPKNFQKREFLIKPRYPEPNPVAGSSEIYKLLSTKKEIIYREEKVIRVELINNNLILETDKGHIYILTPSALFEYPIYTW</sequence>